<evidence type="ECO:0000313" key="4">
    <source>
        <dbReference type="EMBL" id="JAF99730.1"/>
    </source>
</evidence>
<name>A0A0A9VX16_LYGHE</name>
<dbReference type="SUPFAM" id="SSF48403">
    <property type="entry name" value="Ankyrin repeat"/>
    <property type="match status" value="1"/>
</dbReference>
<dbReference type="EMBL" id="GBHO01043873">
    <property type="protein sequence ID" value="JAF99730.1"/>
    <property type="molecule type" value="Transcribed_RNA"/>
</dbReference>
<dbReference type="PANTHER" id="PTHR24171">
    <property type="entry name" value="ANKYRIN REPEAT DOMAIN-CONTAINING PROTEIN 39-RELATED"/>
    <property type="match status" value="1"/>
</dbReference>
<proteinExistence type="predicted"/>
<evidence type="ECO:0000256" key="2">
    <source>
        <dbReference type="ARBA" id="ARBA00023043"/>
    </source>
</evidence>
<dbReference type="AlphaFoldDB" id="A0A0A9VX16"/>
<dbReference type="SMART" id="SM00248">
    <property type="entry name" value="ANK"/>
    <property type="match status" value="4"/>
</dbReference>
<reference evidence="4" key="1">
    <citation type="journal article" date="2014" name="PLoS ONE">
        <title>Transcriptome-Based Identification of ABC Transporters in the Western Tarnished Plant Bug Lygus hesperus.</title>
        <authorList>
            <person name="Hull J.J."/>
            <person name="Chaney K."/>
            <person name="Geib S.M."/>
            <person name="Fabrick J.A."/>
            <person name="Brent C.S."/>
            <person name="Walsh D."/>
            <person name="Lavine L.C."/>
        </authorList>
    </citation>
    <scope>NUCLEOTIDE SEQUENCE</scope>
</reference>
<organism evidence="4">
    <name type="scientific">Lygus hesperus</name>
    <name type="common">Western plant bug</name>
    <dbReference type="NCBI Taxonomy" id="30085"/>
    <lineage>
        <taxon>Eukaryota</taxon>
        <taxon>Metazoa</taxon>
        <taxon>Ecdysozoa</taxon>
        <taxon>Arthropoda</taxon>
        <taxon>Hexapoda</taxon>
        <taxon>Insecta</taxon>
        <taxon>Pterygota</taxon>
        <taxon>Neoptera</taxon>
        <taxon>Paraneoptera</taxon>
        <taxon>Hemiptera</taxon>
        <taxon>Heteroptera</taxon>
        <taxon>Panheteroptera</taxon>
        <taxon>Cimicomorpha</taxon>
        <taxon>Miridae</taxon>
        <taxon>Mirini</taxon>
        <taxon>Lygus</taxon>
    </lineage>
</organism>
<evidence type="ECO:0000256" key="1">
    <source>
        <dbReference type="ARBA" id="ARBA00022737"/>
    </source>
</evidence>
<dbReference type="PRINTS" id="PR01415">
    <property type="entry name" value="ANKYRIN"/>
</dbReference>
<dbReference type="PROSITE" id="PS50088">
    <property type="entry name" value="ANK_REPEAT"/>
    <property type="match status" value="3"/>
</dbReference>
<dbReference type="Pfam" id="PF12796">
    <property type="entry name" value="Ank_2"/>
    <property type="match status" value="1"/>
</dbReference>
<dbReference type="Pfam" id="PF00023">
    <property type="entry name" value="Ank"/>
    <property type="match status" value="1"/>
</dbReference>
<gene>
    <name evidence="4" type="primary">ANK3_3</name>
    <name evidence="4" type="ORF">CM83_101400</name>
</gene>
<reference evidence="4" key="2">
    <citation type="submission" date="2014-07" db="EMBL/GenBank/DDBJ databases">
        <authorList>
            <person name="Hull J."/>
        </authorList>
    </citation>
    <scope>NUCLEOTIDE SEQUENCE</scope>
</reference>
<feature type="repeat" description="ANK" evidence="3">
    <location>
        <begin position="71"/>
        <end position="103"/>
    </location>
</feature>
<feature type="repeat" description="ANK" evidence="3">
    <location>
        <begin position="104"/>
        <end position="136"/>
    </location>
</feature>
<keyword evidence="1" id="KW-0677">Repeat</keyword>
<feature type="repeat" description="ANK" evidence="3">
    <location>
        <begin position="36"/>
        <end position="70"/>
    </location>
</feature>
<keyword evidence="2 3" id="KW-0040">ANK repeat</keyword>
<sequence length="176" mass="19291">MPLDGVLHKAALKGDLGVIEEYLSQYPNDVNAKGAQQRTPLHRAVGGGSDKKSIVLLLLDYKADPNAPDINGLTPLHWAATLGNTDFGTILLDHGANPNVQTKNGDTALHFCAEKGNSTFIQLLLNHNADPTLRNNDTTNKRGHTPYDVARKFHNKECARLLKLPGTSRLRFLICY</sequence>
<dbReference type="InterPro" id="IPR002110">
    <property type="entry name" value="Ankyrin_rpt"/>
</dbReference>
<dbReference type="Gene3D" id="1.25.40.20">
    <property type="entry name" value="Ankyrin repeat-containing domain"/>
    <property type="match status" value="2"/>
</dbReference>
<protein>
    <submittedName>
        <fullName evidence="4">Ankyrin-3</fullName>
    </submittedName>
</protein>
<accession>A0A0A9VX16</accession>
<dbReference type="InterPro" id="IPR036770">
    <property type="entry name" value="Ankyrin_rpt-contain_sf"/>
</dbReference>
<dbReference type="PROSITE" id="PS50297">
    <property type="entry name" value="ANK_REP_REGION"/>
    <property type="match status" value="3"/>
</dbReference>
<evidence type="ECO:0000256" key="3">
    <source>
        <dbReference type="PROSITE-ProRule" id="PRU00023"/>
    </source>
</evidence>